<comment type="subcellular location">
    <subcellularLocation>
        <location evidence="1">Mitochondrion</location>
    </subcellularLocation>
</comment>
<feature type="binding site" evidence="7">
    <location>
        <position position="79"/>
    </location>
    <ligand>
        <name>S-adenosyl-L-methionine</name>
        <dbReference type="ChEBI" id="CHEBI:59789"/>
    </ligand>
</feature>
<dbReference type="PANTHER" id="PTHR11727:SF17">
    <property type="entry name" value="DIMETHYLADENOSINE TRANSFERASE 1, MITOCHONDRIAL"/>
    <property type="match status" value="1"/>
</dbReference>
<dbReference type="InterPro" id="IPR029063">
    <property type="entry name" value="SAM-dependent_MTases_sf"/>
</dbReference>
<keyword evidence="11" id="KW-1185">Reference proteome</keyword>
<dbReference type="PANTHER" id="PTHR11727">
    <property type="entry name" value="DIMETHYLADENOSINE TRANSFERASE"/>
    <property type="match status" value="1"/>
</dbReference>
<protein>
    <recommendedName>
        <fullName evidence="8">rRNA adenine N(6)-methyltransferase</fullName>
        <ecNumber evidence="8">2.1.1.-</ecNumber>
    </recommendedName>
</protein>
<dbReference type="SMART" id="SM00650">
    <property type="entry name" value="rADc"/>
    <property type="match status" value="1"/>
</dbReference>
<dbReference type="EC" id="2.1.1.-" evidence="8"/>
<comment type="caution">
    <text evidence="10">The sequence shown here is derived from an EMBL/GenBank/DDBJ whole genome shotgun (WGS) entry which is preliminary data.</text>
</comment>
<dbReference type="InterPro" id="IPR023165">
    <property type="entry name" value="rRNA_Ade_diMease-like_C"/>
</dbReference>
<dbReference type="InterPro" id="IPR001737">
    <property type="entry name" value="KsgA/Erm"/>
</dbReference>
<evidence type="ECO:0000259" key="9">
    <source>
        <dbReference type="SMART" id="SM00650"/>
    </source>
</evidence>
<feature type="binding site" evidence="7">
    <location>
        <position position="105"/>
    </location>
    <ligand>
        <name>S-adenosyl-L-methionine</name>
        <dbReference type="ChEBI" id="CHEBI:59789"/>
    </ligand>
</feature>
<evidence type="ECO:0000256" key="8">
    <source>
        <dbReference type="RuleBase" id="RU362106"/>
    </source>
</evidence>
<evidence type="ECO:0000256" key="4">
    <source>
        <dbReference type="ARBA" id="ARBA00022679"/>
    </source>
</evidence>
<keyword evidence="6 7" id="KW-0694">RNA-binding</keyword>
<dbReference type="EMBL" id="JAWJWF010000004">
    <property type="protein sequence ID" value="KAK6634178.1"/>
    <property type="molecule type" value="Genomic_DNA"/>
</dbReference>
<gene>
    <name evidence="10" type="ORF">RUM44_004786</name>
</gene>
<dbReference type="InterPro" id="IPR011530">
    <property type="entry name" value="rRNA_adenine_dimethylase"/>
</dbReference>
<dbReference type="Pfam" id="PF00398">
    <property type="entry name" value="RrnaAD"/>
    <property type="match status" value="1"/>
</dbReference>
<organism evidence="10 11">
    <name type="scientific">Polyplax serrata</name>
    <name type="common">Common mouse louse</name>
    <dbReference type="NCBI Taxonomy" id="468196"/>
    <lineage>
        <taxon>Eukaryota</taxon>
        <taxon>Metazoa</taxon>
        <taxon>Ecdysozoa</taxon>
        <taxon>Arthropoda</taxon>
        <taxon>Hexapoda</taxon>
        <taxon>Insecta</taxon>
        <taxon>Pterygota</taxon>
        <taxon>Neoptera</taxon>
        <taxon>Paraneoptera</taxon>
        <taxon>Psocodea</taxon>
        <taxon>Troctomorpha</taxon>
        <taxon>Phthiraptera</taxon>
        <taxon>Anoplura</taxon>
        <taxon>Polyplacidae</taxon>
        <taxon>Polyplax</taxon>
    </lineage>
</organism>
<evidence type="ECO:0000256" key="5">
    <source>
        <dbReference type="ARBA" id="ARBA00022691"/>
    </source>
</evidence>
<name>A0ABR1B3T8_POLSC</name>
<feature type="binding site" evidence="7">
    <location>
        <position position="32"/>
    </location>
    <ligand>
        <name>S-adenosyl-L-methionine</name>
        <dbReference type="ChEBI" id="CHEBI:59789"/>
    </ligand>
</feature>
<proteinExistence type="inferred from homology"/>
<evidence type="ECO:0000256" key="3">
    <source>
        <dbReference type="ARBA" id="ARBA00022603"/>
    </source>
</evidence>
<dbReference type="PROSITE" id="PS51689">
    <property type="entry name" value="SAM_RNA_A_N6_MT"/>
    <property type="match status" value="1"/>
</dbReference>
<feature type="binding site" evidence="7">
    <location>
        <position position="30"/>
    </location>
    <ligand>
        <name>S-adenosyl-L-methionine</name>
        <dbReference type="ChEBI" id="CHEBI:59789"/>
    </ligand>
</feature>
<evidence type="ECO:0000313" key="10">
    <source>
        <dbReference type="EMBL" id="KAK6634178.1"/>
    </source>
</evidence>
<evidence type="ECO:0000256" key="2">
    <source>
        <dbReference type="ARBA" id="ARBA00022552"/>
    </source>
</evidence>
<keyword evidence="4 7" id="KW-0808">Transferase</keyword>
<keyword evidence="3 7" id="KW-0489">Methyltransferase</keyword>
<accession>A0ABR1B3T8</accession>
<feature type="binding site" evidence="7">
    <location>
        <position position="135"/>
    </location>
    <ligand>
        <name>S-adenosyl-L-methionine</name>
        <dbReference type="ChEBI" id="CHEBI:59789"/>
    </ligand>
</feature>
<feature type="domain" description="Ribosomal RNA adenine methylase transferase N-terminal" evidence="9">
    <location>
        <begin position="37"/>
        <end position="228"/>
    </location>
</feature>
<dbReference type="Gene3D" id="3.40.50.150">
    <property type="entry name" value="Vaccinia Virus protein VP39"/>
    <property type="match status" value="1"/>
</dbReference>
<evidence type="ECO:0000313" key="11">
    <source>
        <dbReference type="Proteomes" id="UP001359485"/>
    </source>
</evidence>
<reference evidence="10 11" key="1">
    <citation type="submission" date="2023-09" db="EMBL/GenBank/DDBJ databases">
        <title>Genomes of two closely related lineages of the louse Polyplax serrata with different host specificities.</title>
        <authorList>
            <person name="Martinu J."/>
            <person name="Tarabai H."/>
            <person name="Stefka J."/>
            <person name="Hypsa V."/>
        </authorList>
    </citation>
    <scope>NUCLEOTIDE SEQUENCE [LARGE SCALE GENOMIC DNA]</scope>
    <source>
        <strain evidence="10">98ZLc_SE</strain>
    </source>
</reference>
<dbReference type="NCBIfam" id="TIGR00755">
    <property type="entry name" value="ksgA"/>
    <property type="match status" value="1"/>
</dbReference>
<evidence type="ECO:0000256" key="6">
    <source>
        <dbReference type="ARBA" id="ARBA00022884"/>
    </source>
</evidence>
<dbReference type="Gene3D" id="1.10.8.100">
    <property type="entry name" value="Ribosomal RNA adenine dimethylase-like, domain 2"/>
    <property type="match status" value="1"/>
</dbReference>
<evidence type="ECO:0000256" key="1">
    <source>
        <dbReference type="ARBA" id="ARBA00004173"/>
    </source>
</evidence>
<evidence type="ECO:0000256" key="7">
    <source>
        <dbReference type="PROSITE-ProRule" id="PRU01026"/>
    </source>
</evidence>
<feature type="binding site" evidence="7">
    <location>
        <position position="57"/>
    </location>
    <ligand>
        <name>S-adenosyl-L-methionine</name>
        <dbReference type="ChEBI" id="CHEBI:59789"/>
    </ligand>
</feature>
<keyword evidence="5 7" id="KW-0949">S-adenosyl-L-methionine</keyword>
<dbReference type="SUPFAM" id="SSF53335">
    <property type="entry name" value="S-adenosyl-L-methionine-dependent methyltransferases"/>
    <property type="match status" value="1"/>
</dbReference>
<dbReference type="InterPro" id="IPR020598">
    <property type="entry name" value="rRNA_Ade_methylase_Trfase_N"/>
</dbReference>
<dbReference type="Proteomes" id="UP001359485">
    <property type="component" value="Unassembled WGS sequence"/>
</dbReference>
<keyword evidence="2 8" id="KW-0698">rRNA processing</keyword>
<sequence>MSLIKVCPLPSIGDILRLYRVRALKKLSQNFLLDMNLNNKIVRAAGIIENAEVCEIGPGPGGITRAILDKGPRRLIIIEKDERFKPILESLAQSSYAAFDAIYGDILRYNMSRSFSKYLEKDWYDDVPSIQLIGNLPFNVATPLIIRWLKDISLKRNAWVYGRVPMTLTFQDEVARRIVAPPNSKFRSRLSVMCQTWCEPHHKFTIPGRAFVPKPDVDVGVVHFTPLKEPGIPLPFEVIEKVVRSIFNCRQKYLKNTLRHLFPEKMADDMVREMLYLTKLLPHRTAYQLTNENWRSICTAYKEICDSDPRIYSYDFRGKKKTREDDWMDQPPVWPLLQDVQNDQKLIEAS</sequence>
<comment type="similarity">
    <text evidence="7 8">Belongs to the class I-like SAM-binding methyltransferase superfamily. rRNA adenine N(6)-methyltransferase family.</text>
</comment>